<comment type="caution">
    <text evidence="5">The sequence shown here is derived from an EMBL/GenBank/DDBJ whole genome shotgun (WGS) entry which is preliminary data.</text>
</comment>
<protein>
    <submittedName>
        <fullName evidence="5">Uncharacterized protein</fullName>
    </submittedName>
</protein>
<dbReference type="Pfam" id="PF22486">
    <property type="entry name" value="MATH_2"/>
    <property type="match status" value="3"/>
</dbReference>
<feature type="domain" description="MATH" evidence="4">
    <location>
        <begin position="331"/>
        <end position="464"/>
    </location>
</feature>
<evidence type="ECO:0000313" key="6">
    <source>
        <dbReference type="Proteomes" id="UP000636709"/>
    </source>
</evidence>
<organism evidence="5 6">
    <name type="scientific">Digitaria exilis</name>
    <dbReference type="NCBI Taxonomy" id="1010633"/>
    <lineage>
        <taxon>Eukaryota</taxon>
        <taxon>Viridiplantae</taxon>
        <taxon>Streptophyta</taxon>
        <taxon>Embryophyta</taxon>
        <taxon>Tracheophyta</taxon>
        <taxon>Spermatophyta</taxon>
        <taxon>Magnoliopsida</taxon>
        <taxon>Liliopsida</taxon>
        <taxon>Poales</taxon>
        <taxon>Poaceae</taxon>
        <taxon>PACMAD clade</taxon>
        <taxon>Panicoideae</taxon>
        <taxon>Panicodae</taxon>
        <taxon>Paniceae</taxon>
        <taxon>Anthephorinae</taxon>
        <taxon>Digitaria</taxon>
    </lineage>
</organism>
<comment type="similarity">
    <text evidence="2">Belongs to the Tdpoz family.</text>
</comment>
<dbReference type="PANTHER" id="PTHR26379">
    <property type="entry name" value="BTB/POZ AND MATH DOMAIN-CONTAINING PROTEIN 1"/>
    <property type="match status" value="1"/>
</dbReference>
<dbReference type="SUPFAM" id="SSF49599">
    <property type="entry name" value="TRAF domain-like"/>
    <property type="match status" value="4"/>
</dbReference>
<dbReference type="InterPro" id="IPR045005">
    <property type="entry name" value="BPM1-6"/>
</dbReference>
<dbReference type="InterPro" id="IPR056423">
    <property type="entry name" value="BACK_BPM_SPOP"/>
</dbReference>
<dbReference type="FunFam" id="3.30.710.10:FF:000159">
    <property type="entry name" value="Speckle-type POZ protein B"/>
    <property type="match status" value="1"/>
</dbReference>
<gene>
    <name evidence="5" type="ORF">HU200_044068</name>
</gene>
<feature type="domain" description="BTB" evidence="3">
    <location>
        <begin position="1194"/>
        <end position="1254"/>
    </location>
</feature>
<dbReference type="CDD" id="cd18280">
    <property type="entry name" value="BTB_POZ_BPM_plant"/>
    <property type="match status" value="1"/>
</dbReference>
<dbReference type="InterPro" id="IPR000210">
    <property type="entry name" value="BTB/POZ_dom"/>
</dbReference>
<evidence type="ECO:0000259" key="3">
    <source>
        <dbReference type="PROSITE" id="PS50097"/>
    </source>
</evidence>
<dbReference type="SUPFAM" id="SSF54695">
    <property type="entry name" value="POZ domain"/>
    <property type="match status" value="4"/>
</dbReference>
<dbReference type="SMART" id="SM00061">
    <property type="entry name" value="MATH"/>
    <property type="match status" value="3"/>
</dbReference>
<dbReference type="Pfam" id="PF00651">
    <property type="entry name" value="BTB"/>
    <property type="match status" value="4"/>
</dbReference>
<dbReference type="Proteomes" id="UP000636709">
    <property type="component" value="Unassembled WGS sequence"/>
</dbReference>
<reference evidence="5" key="1">
    <citation type="submission" date="2020-07" db="EMBL/GenBank/DDBJ databases">
        <title>Genome sequence and genetic diversity analysis of an under-domesticated orphan crop, white fonio (Digitaria exilis).</title>
        <authorList>
            <person name="Bennetzen J.L."/>
            <person name="Chen S."/>
            <person name="Ma X."/>
            <person name="Wang X."/>
            <person name="Yssel A.E.J."/>
            <person name="Chaluvadi S.R."/>
            <person name="Johnson M."/>
            <person name="Gangashetty P."/>
            <person name="Hamidou F."/>
            <person name="Sanogo M.D."/>
            <person name="Zwaenepoel A."/>
            <person name="Wallace J."/>
            <person name="Van De Peer Y."/>
            <person name="Van Deynze A."/>
        </authorList>
    </citation>
    <scope>NUCLEOTIDE SEQUENCE</scope>
    <source>
        <tissue evidence="5">Leaves</tissue>
    </source>
</reference>
<evidence type="ECO:0000259" key="4">
    <source>
        <dbReference type="PROSITE" id="PS50144"/>
    </source>
</evidence>
<dbReference type="InterPro" id="IPR008974">
    <property type="entry name" value="TRAF-like"/>
</dbReference>
<feature type="domain" description="MATH" evidence="4">
    <location>
        <begin position="16"/>
        <end position="160"/>
    </location>
</feature>
<dbReference type="PROSITE" id="PS50144">
    <property type="entry name" value="MATH"/>
    <property type="match status" value="3"/>
</dbReference>
<dbReference type="Gene3D" id="1.25.40.420">
    <property type="match status" value="1"/>
</dbReference>
<dbReference type="GO" id="GO:0016567">
    <property type="term" value="P:protein ubiquitination"/>
    <property type="evidence" value="ECO:0007669"/>
    <property type="project" value="InterPro"/>
</dbReference>
<accession>A0A835BA16</accession>
<dbReference type="OrthoDB" id="684466at2759"/>
<dbReference type="Gene3D" id="2.60.210.10">
    <property type="entry name" value="Apoptosis, Tumor Necrosis Factor Receptor Associated Protein 2, Chain A"/>
    <property type="match status" value="4"/>
</dbReference>
<dbReference type="EMBL" id="JACEFO010002091">
    <property type="protein sequence ID" value="KAF8685247.1"/>
    <property type="molecule type" value="Genomic_DNA"/>
</dbReference>
<dbReference type="SMART" id="SM00225">
    <property type="entry name" value="BTB"/>
    <property type="match status" value="4"/>
</dbReference>
<dbReference type="InterPro" id="IPR011333">
    <property type="entry name" value="SKP1/BTB/POZ_sf"/>
</dbReference>
<name>A0A835BA16_9POAL</name>
<sequence>MGNAAAATGRSCTTSTITHILRVDGYSGRKALGVGKSINSGTKGLGVGKSINSGTFTAGGHSWYVAYFPDGEDDDCADWVSVSLYLHRPCPMDSVVKATFEFILLDKNGSPMTLYTMKSSLTTFSMDNGARCSGHKKFIRKKDLESLWWSNDSFRIRCDVTVVKDIRVETTVTNSGDEPPSPDLGQNLGELLDSQLGADVEFMVGDEVFMAHRIVLAARSSVFKAELYGQMKEKYRMTCIQIDDMDPRVFKAMLRFIYTDKFPKHLLVAADRYNLERLKVISMDVLRRYIDPSTAVATLVLAEQHGCPRLKEECFKFLKSLAKFPGGHGQRRLFTSSPTSYTRSRSVPGTWPGKSISSGSFTVGGHSWHIAFYPDGQTVPNGGCDGWVSVFVYLEQLVPKESAFKARFKFTSHLNLLQEKIECDDTSISGGGARRRWGFPRYVSIRDLRSHVVRHDSFLIKCDVTVIRANRVQTTTPRSVAVPPPDLHRHFGDILVSHVGADITFDVGVEMFMAHKVVLAARSSVFMAVLFGGQMGENAAVSHVKVDDMDPDVFGAMLHFIYTDTLPEVEDGDVMVMAQHLLVAADKYSLGRLKLICEDKLCGYIDSETVVTMLVVADPSPSAMGNAASSSKSTILAVPDIDTGSHILTIDGYSRTRGRGDGTSINSGSFTVGGHSWHIAFFPDGETVFNGGRDGWVSIFVYLEQPAVPKESTFIARFKFNLLKPNGKRVSMGIEYDYNKRIVQCDVDTSINGSKRRWGFPQYVRINDLSSRAVRHDSFQIKCDVTVIRQNRVETTTSRSSLAVPPPDLHRHLSDLLVTHVGADVTFEVGKEVFMAHKAVLATRSSVFMAELFGHMKEKEASRVRVDDVDPDVFRAMLHFVYTDSVPEVEDGGDVMVMAQHLLVAADKYNLERLKVICEDKLCGYIDTKTVVTMLLLADRHGCKCLQEACVGFLKSRGNLKSVLASGDFEYLMRSYPSLLKELLPKNNPECVCPDGIPLGYGAVTRATARRTCYSTAVHAMSSRRRSLAPAIDDGYSASTAFAETATGWHMLRVKDYSQINGIGFAKRMIFPDGPCDETPGWVCFGLRLEHHAGTGDFRVRVKFTFLDNAGNLLPRSMISGTTFYIDSIRGDSWYNQEWMKRGHMEYIGIKGDSFTIRCEVTVLGNVDVEVSAVVPPSDLHRHLGDLLSTGVGADVAFDVAGETFAAHRAVLATRSPVFMAEFFGCPLKEPPRHPKVFEALLYFIYNDALPETDRGGGDDDEEIDLVMAQHLLVAADMYSMERLASMCEFTLCIFMNESVAVSTLVLAEQHGRRRLKEACFRMLLDYENYKEVLVGDDLEHLATILGKAAPVR</sequence>
<proteinExistence type="inferred from homology"/>
<dbReference type="Pfam" id="PF24570">
    <property type="entry name" value="BACK_BPM_SPOP"/>
    <property type="match status" value="3"/>
</dbReference>
<dbReference type="InterPro" id="IPR002083">
    <property type="entry name" value="MATH/TRAF_dom"/>
</dbReference>
<dbReference type="PROSITE" id="PS50097">
    <property type="entry name" value="BTB"/>
    <property type="match status" value="4"/>
</dbReference>
<dbReference type="PANTHER" id="PTHR26379:SF483">
    <property type="entry name" value="OS11G0619800 PROTEIN"/>
    <property type="match status" value="1"/>
</dbReference>
<comment type="pathway">
    <text evidence="1">Protein modification; protein ubiquitination.</text>
</comment>
<evidence type="ECO:0000256" key="2">
    <source>
        <dbReference type="ARBA" id="ARBA00010846"/>
    </source>
</evidence>
<dbReference type="CDD" id="cd00121">
    <property type="entry name" value="MATH"/>
    <property type="match status" value="4"/>
</dbReference>
<evidence type="ECO:0000256" key="1">
    <source>
        <dbReference type="ARBA" id="ARBA00004906"/>
    </source>
</evidence>
<keyword evidence="6" id="KW-1185">Reference proteome</keyword>
<feature type="domain" description="MATH" evidence="4">
    <location>
        <begin position="643"/>
        <end position="785"/>
    </location>
</feature>
<feature type="domain" description="BTB" evidence="3">
    <location>
        <begin position="823"/>
        <end position="890"/>
    </location>
</feature>
<feature type="domain" description="BTB" evidence="3">
    <location>
        <begin position="198"/>
        <end position="261"/>
    </location>
</feature>
<evidence type="ECO:0000313" key="5">
    <source>
        <dbReference type="EMBL" id="KAF8685247.1"/>
    </source>
</evidence>
<feature type="domain" description="BTB" evidence="3">
    <location>
        <begin position="501"/>
        <end position="570"/>
    </location>
</feature>
<dbReference type="Gene3D" id="3.30.710.10">
    <property type="entry name" value="Potassium Channel Kv1.1, Chain A"/>
    <property type="match status" value="4"/>
</dbReference>
<dbReference type="CDD" id="cd14733">
    <property type="entry name" value="BACK"/>
    <property type="match status" value="1"/>
</dbReference>